<comment type="caution">
    <text evidence="2">The sequence shown here is derived from an EMBL/GenBank/DDBJ whole genome shotgun (WGS) entry which is preliminary data.</text>
</comment>
<evidence type="ECO:0000256" key="1">
    <source>
        <dbReference type="SAM" id="MobiDB-lite"/>
    </source>
</evidence>
<name>A0ABU3TL86_9BACT</name>
<keyword evidence="3" id="KW-1185">Reference proteome</keyword>
<feature type="region of interest" description="Disordered" evidence="1">
    <location>
        <begin position="78"/>
        <end position="108"/>
    </location>
</feature>
<gene>
    <name evidence="2" type="ORF">ROI90_17115</name>
</gene>
<accession>A0ABU3TL86</accession>
<evidence type="ECO:0000313" key="2">
    <source>
        <dbReference type="EMBL" id="MDU0372130.1"/>
    </source>
</evidence>
<evidence type="ECO:0000313" key="3">
    <source>
        <dbReference type="Proteomes" id="UP001250698"/>
    </source>
</evidence>
<sequence>MTTLSPLPAFVDLLVEGVEFVNEFDGYTVLKRSGNSVFEYDTRWPESVTETPYESPQAAETAAWKLCKLAHLWVTATRPADPMNQPPAAAAVPQPDTAGQPPFWPTRT</sequence>
<protein>
    <submittedName>
        <fullName evidence="2">Uncharacterized protein</fullName>
    </submittedName>
</protein>
<reference evidence="2 3" key="1">
    <citation type="submission" date="2023-10" db="EMBL/GenBank/DDBJ databases">
        <title>Hymenobacter endophyticus sp. nov., an isolate from the leaf tissues of wheat.</title>
        <authorList>
            <person name="Dai Y."/>
        </authorList>
    </citation>
    <scope>NUCLEOTIDE SEQUENCE [LARGE SCALE GENOMIC DNA]</scope>
    <source>
        <strain evidence="2 3">ZK17L-C2</strain>
    </source>
</reference>
<feature type="compositionally biased region" description="Low complexity" evidence="1">
    <location>
        <begin position="86"/>
        <end position="95"/>
    </location>
</feature>
<dbReference type="Proteomes" id="UP001250698">
    <property type="component" value="Unassembled WGS sequence"/>
</dbReference>
<proteinExistence type="predicted"/>
<dbReference type="RefSeq" id="WP_315999580.1">
    <property type="nucleotide sequence ID" value="NZ_JAWDJT010000012.1"/>
</dbReference>
<dbReference type="EMBL" id="JAWDJT010000012">
    <property type="protein sequence ID" value="MDU0372130.1"/>
    <property type="molecule type" value="Genomic_DNA"/>
</dbReference>
<organism evidence="2 3">
    <name type="scientific">Hymenobacter endophyticus</name>
    <dbReference type="NCBI Taxonomy" id="3076335"/>
    <lineage>
        <taxon>Bacteria</taxon>
        <taxon>Pseudomonadati</taxon>
        <taxon>Bacteroidota</taxon>
        <taxon>Cytophagia</taxon>
        <taxon>Cytophagales</taxon>
        <taxon>Hymenobacteraceae</taxon>
        <taxon>Hymenobacter</taxon>
    </lineage>
</organism>